<proteinExistence type="inferred from homology"/>
<sequence>MSVKYFTPEIIMILWVVGAALLGFIVAVLIAQPRSRTARDALARAQEEIAHLDRQLASSDSTIVGLRERLEDTRTDVAMKDVELDALRQRLVRLSNELTELQAVHSERLASFQEMKASFETSKVQLKTEFQNLANEILEEKGRTFAENSQNSLDVMLRPFRDQIDGFQKRVNQVHDETLRGNVSLGSEIKRVLEVGLKISSEANTLASALKGDKKTTGNWGEVQLERTLQLAGLVPGDHYQAQAHFKDDLGNNRHPDFVIKLPDLKHMVIDSKVSLVDYERAISASSEAEIQAALDAHVKAVRNHIDDLSKKDYSNLVGMRSPSFVLMFMPIEPAYIEAMKHNRDLFDYGYRHNVIMVSHTTLMPILKTVANLWMVARSNEQAHELSARAGEIYNQVVVVAERLKKLGTNLDTVSRQYNETVKAVAGQQGLYGKTSRFNELSSKANKTMPVLEPLHADFENERLELIGAAGAVDTIETRQADQDAVTD</sequence>
<feature type="coiled-coil region" evidence="5">
    <location>
        <begin position="35"/>
        <end position="104"/>
    </location>
</feature>
<organism evidence="7 8">
    <name type="scientific">Pollutimonas nitritireducens</name>
    <dbReference type="NCBI Taxonomy" id="2045209"/>
    <lineage>
        <taxon>Bacteria</taxon>
        <taxon>Pseudomonadati</taxon>
        <taxon>Pseudomonadota</taxon>
        <taxon>Betaproteobacteria</taxon>
        <taxon>Burkholderiales</taxon>
        <taxon>Alcaligenaceae</taxon>
        <taxon>Pollutimonas</taxon>
    </lineage>
</organism>
<name>A0A2N4UHX1_9BURK</name>
<dbReference type="PANTHER" id="PTHR30563:SF0">
    <property type="entry name" value="DNA RECOMBINATION PROTEIN RMUC"/>
    <property type="match status" value="1"/>
</dbReference>
<dbReference type="PANTHER" id="PTHR30563">
    <property type="entry name" value="DNA RECOMBINATION PROTEIN RMUC"/>
    <property type="match status" value="1"/>
</dbReference>
<dbReference type="AlphaFoldDB" id="A0A2N4UHX1"/>
<keyword evidence="4" id="KW-0233">DNA recombination</keyword>
<evidence type="ECO:0000313" key="7">
    <source>
        <dbReference type="EMBL" id="PLC54565.1"/>
    </source>
</evidence>
<comment type="similarity">
    <text evidence="2">Belongs to the RmuC family.</text>
</comment>
<keyword evidence="8" id="KW-1185">Reference proteome</keyword>
<feature type="transmembrane region" description="Helical" evidence="6">
    <location>
        <begin position="12"/>
        <end position="31"/>
    </location>
</feature>
<dbReference type="EMBL" id="PDNV01000004">
    <property type="protein sequence ID" value="PLC54565.1"/>
    <property type="molecule type" value="Genomic_DNA"/>
</dbReference>
<keyword evidence="3 5" id="KW-0175">Coiled coil</keyword>
<evidence type="ECO:0000256" key="2">
    <source>
        <dbReference type="ARBA" id="ARBA00009840"/>
    </source>
</evidence>
<accession>A0A2N4UHX1</accession>
<comment type="caution">
    <text evidence="7">The sequence shown here is derived from an EMBL/GenBank/DDBJ whole genome shotgun (WGS) entry which is preliminary data.</text>
</comment>
<keyword evidence="6" id="KW-0472">Membrane</keyword>
<gene>
    <name evidence="7" type="ORF">CR155_07285</name>
</gene>
<protein>
    <submittedName>
        <fullName evidence="7">DNA recombination protein RmuC</fullName>
    </submittedName>
</protein>
<dbReference type="GO" id="GO:0006310">
    <property type="term" value="P:DNA recombination"/>
    <property type="evidence" value="ECO:0007669"/>
    <property type="project" value="UniProtKB-KW"/>
</dbReference>
<evidence type="ECO:0000256" key="4">
    <source>
        <dbReference type="ARBA" id="ARBA00023172"/>
    </source>
</evidence>
<keyword evidence="6" id="KW-1133">Transmembrane helix</keyword>
<evidence type="ECO:0000256" key="6">
    <source>
        <dbReference type="SAM" id="Phobius"/>
    </source>
</evidence>
<dbReference type="OrthoDB" id="9765111at2"/>
<dbReference type="Pfam" id="PF02646">
    <property type="entry name" value="RmuC"/>
    <property type="match status" value="1"/>
</dbReference>
<keyword evidence="6" id="KW-0812">Transmembrane</keyword>
<evidence type="ECO:0000256" key="3">
    <source>
        <dbReference type="ARBA" id="ARBA00023054"/>
    </source>
</evidence>
<evidence type="ECO:0000313" key="8">
    <source>
        <dbReference type="Proteomes" id="UP000234328"/>
    </source>
</evidence>
<evidence type="ECO:0000256" key="5">
    <source>
        <dbReference type="SAM" id="Coils"/>
    </source>
</evidence>
<evidence type="ECO:0000256" key="1">
    <source>
        <dbReference type="ARBA" id="ARBA00003416"/>
    </source>
</evidence>
<comment type="function">
    <text evidence="1">Involved in DNA recombination.</text>
</comment>
<dbReference type="InterPro" id="IPR003798">
    <property type="entry name" value="DNA_recombination_RmuC"/>
</dbReference>
<reference evidence="7 8" key="1">
    <citation type="submission" date="2017-10" db="EMBL/GenBank/DDBJ databases">
        <title>Two draft genome sequences of Pusillimonas sp. strains isolated from a nitrate- and radionuclide-contaminated groundwater in Russia.</title>
        <authorList>
            <person name="Grouzdev D.S."/>
            <person name="Tourova T.P."/>
            <person name="Goeva M.A."/>
            <person name="Babich T.L."/>
            <person name="Sokolova D.S."/>
            <person name="Abdullin R."/>
            <person name="Poltaraus A.B."/>
            <person name="Toshchakov S.V."/>
            <person name="Nazina T.N."/>
        </authorList>
    </citation>
    <scope>NUCLEOTIDE SEQUENCE [LARGE SCALE GENOMIC DNA]</scope>
    <source>
        <strain evidence="7 8">JR1/69-2-13</strain>
    </source>
</reference>
<dbReference type="Proteomes" id="UP000234328">
    <property type="component" value="Unassembled WGS sequence"/>
</dbReference>